<evidence type="ECO:0000313" key="7">
    <source>
        <dbReference type="Proteomes" id="UP001189429"/>
    </source>
</evidence>
<keyword evidence="7" id="KW-1185">Reference proteome</keyword>
<dbReference type="InterPro" id="IPR009072">
    <property type="entry name" value="Histone-fold"/>
</dbReference>
<sequence>MFQNVAQRIEAHGECPTDLAEESPLSDILDSRDHCGMEPKILASFDIDMVKILRRKVHVRPLRRGLPAAALGYIRHSAGLIEMGAAELEKERTEGAELRGRLLQRLTQQGPLTWRLRLKGRAGICLVKKKDGLQRLIIDARAENRAHRPAPTTRLGSSRCMGDLDLSDPRLKAFCFGGIGSGSAAYPSGLEGDAGRCFYKYTIPELASWFGFEDRFGAEELENTEYRPTAIWGDAEGADTQVEYGEVLYPCMAAVCTGWSWALHFASEAVTCRVERSFEGGADHIMREMQPAPVLKLGKCVAAAHMDAAQVIGGCADDARKQMQEMERSVSEDRIPFDMEPGDECEMQSLGLVYHWRERRLRHVPRRVWRAHMAGHALLRKGKLHGRALQCLLGRVVNLHQLCPEGMSAVNACYRFFEEALEAPKRARPSVKSEIRCAMNLLFLMEMDLGATYSLQADCGDSSTRGSAFRAAKAEIDELREAWRRRRCRLIAADRWREQEAHVNLKEARVALMGLRRHCRTAELFGSKLLTLSASQVTVGALEKGRSSAGLQSLCRRAAAYRLGGQIVWRLRYIETDRNPSHQTPAGGIPNRQAKRVHLTGCYWSVENPRTSRLWNFDPIARLRGHTNVIEVNFDMGMFGTALRDQNVGLSIDSCQASDVFLGENPEIQFGQDERDTLVMSTVANAALERRAAAAREFEVYAKAQKVDLQPQSRLGNSMAQNFADLFDDGFGVWEGGNAFHGHRPPRLKTTRKVDLPKAPSSLKGWAKRSPDRMRLPLPDIIVDDIALDLAEHDLPLAGVAAAIQTDARIRPSAVVELRQGQILPPAPAAKLGVHFGIVTGPSGWGEVADCLGTCWPAFASCTAHQFAMLDMGSEASYAAGTVALREIRKYQKSTELLIRKLPFQRLIREIAQAAEGVHIHAARSALGGAIVGPLTRPADQRFKKGMQRWMTERLVAQDKYYVERRLRARLARWRLPDYPGRSARRAVRKLVRLRRLVPPSGSFSWLERRYGEGLRCPDMSVGIVRPDKRNSIGRRLIANAFSAPPWRLLALALHDSLDGCVAVQLQELEAASVRLDLVVAESWGAILAAVAAEIARRLTAEERRRMLIVHGLEDRMCPIEDFKTDLKFQSQAVLALQEAAEAYLVGLFEAASRHRARPSPRLDVAPHPPRAFLLLPPLVPLVFPSTLCRWEEHGGRGASMHAHGGFEPRCRGGVVSPPAGCPHSCAADA</sequence>
<proteinExistence type="inferred from homology"/>
<gene>
    <name evidence="6" type="ORF">PCOR1329_LOCUS37325</name>
</gene>
<dbReference type="SUPFAM" id="SSF47113">
    <property type="entry name" value="Histone-fold"/>
    <property type="match status" value="2"/>
</dbReference>
<evidence type="ECO:0000256" key="1">
    <source>
        <dbReference type="ARBA" id="ARBA00004123"/>
    </source>
</evidence>
<evidence type="ECO:0000256" key="3">
    <source>
        <dbReference type="ARBA" id="ARBA00023125"/>
    </source>
</evidence>
<comment type="subcellular location">
    <subcellularLocation>
        <location evidence="1">Nucleus</location>
    </subcellularLocation>
</comment>
<dbReference type="InterPro" id="IPR007125">
    <property type="entry name" value="H2A/H2B/H3"/>
</dbReference>
<dbReference type="Gene3D" id="1.10.20.10">
    <property type="entry name" value="Histone, subunit A"/>
    <property type="match status" value="2"/>
</dbReference>
<dbReference type="SMART" id="SM00428">
    <property type="entry name" value="H3"/>
    <property type="match status" value="1"/>
</dbReference>
<feature type="domain" description="Core Histone H2A/H2B/H3" evidence="5">
    <location>
        <begin position="881"/>
        <end position="916"/>
    </location>
</feature>
<dbReference type="Proteomes" id="UP001189429">
    <property type="component" value="Unassembled WGS sequence"/>
</dbReference>
<dbReference type="InterPro" id="IPR000164">
    <property type="entry name" value="Histone_H3/CENP-A"/>
</dbReference>
<evidence type="ECO:0000259" key="5">
    <source>
        <dbReference type="Pfam" id="PF00125"/>
    </source>
</evidence>
<dbReference type="Pfam" id="PF00125">
    <property type="entry name" value="Histone"/>
    <property type="match status" value="1"/>
</dbReference>
<dbReference type="PANTHER" id="PTHR11426">
    <property type="entry name" value="HISTONE H3"/>
    <property type="match status" value="1"/>
</dbReference>
<evidence type="ECO:0000256" key="4">
    <source>
        <dbReference type="ARBA" id="ARBA00023242"/>
    </source>
</evidence>
<comment type="similarity">
    <text evidence="2">Belongs to the histone H3 family.</text>
</comment>
<name>A0ABN9TAT8_9DINO</name>
<evidence type="ECO:0000313" key="6">
    <source>
        <dbReference type="EMBL" id="CAK0842560.1"/>
    </source>
</evidence>
<comment type="caution">
    <text evidence="6">The sequence shown here is derived from an EMBL/GenBank/DDBJ whole genome shotgun (WGS) entry which is preliminary data.</text>
</comment>
<keyword evidence="4" id="KW-0539">Nucleus</keyword>
<accession>A0ABN9TAT8</accession>
<protein>
    <recommendedName>
        <fullName evidence="5">Core Histone H2A/H2B/H3 domain-containing protein</fullName>
    </recommendedName>
</protein>
<reference evidence="6" key="1">
    <citation type="submission" date="2023-10" db="EMBL/GenBank/DDBJ databases">
        <authorList>
            <person name="Chen Y."/>
            <person name="Shah S."/>
            <person name="Dougan E. K."/>
            <person name="Thang M."/>
            <person name="Chan C."/>
        </authorList>
    </citation>
    <scope>NUCLEOTIDE SEQUENCE [LARGE SCALE GENOMIC DNA]</scope>
</reference>
<evidence type="ECO:0000256" key="2">
    <source>
        <dbReference type="ARBA" id="ARBA00010343"/>
    </source>
</evidence>
<organism evidence="6 7">
    <name type="scientific">Prorocentrum cordatum</name>
    <dbReference type="NCBI Taxonomy" id="2364126"/>
    <lineage>
        <taxon>Eukaryota</taxon>
        <taxon>Sar</taxon>
        <taxon>Alveolata</taxon>
        <taxon>Dinophyceae</taxon>
        <taxon>Prorocentrales</taxon>
        <taxon>Prorocentraceae</taxon>
        <taxon>Prorocentrum</taxon>
    </lineage>
</organism>
<keyword evidence="3" id="KW-0238">DNA-binding</keyword>
<dbReference type="EMBL" id="CAUYUJ010014526">
    <property type="protein sequence ID" value="CAK0842560.1"/>
    <property type="molecule type" value="Genomic_DNA"/>
</dbReference>